<evidence type="ECO:0000256" key="1">
    <source>
        <dbReference type="SAM" id="MobiDB-lite"/>
    </source>
</evidence>
<protein>
    <submittedName>
        <fullName evidence="2">Uncharacterized protein</fullName>
    </submittedName>
</protein>
<proteinExistence type="predicted"/>
<evidence type="ECO:0000313" key="3">
    <source>
        <dbReference type="Proteomes" id="UP001151760"/>
    </source>
</evidence>
<evidence type="ECO:0000313" key="2">
    <source>
        <dbReference type="EMBL" id="GJT09194.1"/>
    </source>
</evidence>
<feature type="region of interest" description="Disordered" evidence="1">
    <location>
        <begin position="1"/>
        <end position="24"/>
    </location>
</feature>
<sequence length="172" mass="20013">MDTSKMMKKEEEEENIQRWRKNKEENNDMNDAEVINLMRRIITTCLYHHLGTYSVRPISGSVHVGTTLRTFSTGFFAPGPTARDVNTLHRQVKGLSQQMFDRANTEYSNLKRLSVMDKYLAEFDSDLRGQIKGQHALRKNVCTLEDQVRELVKGDREENKKLKMMLGLLRGY</sequence>
<dbReference type="Proteomes" id="UP001151760">
    <property type="component" value="Unassembled WGS sequence"/>
</dbReference>
<accession>A0ABQ5B6Z4</accession>
<organism evidence="2 3">
    <name type="scientific">Tanacetum coccineum</name>
    <dbReference type="NCBI Taxonomy" id="301880"/>
    <lineage>
        <taxon>Eukaryota</taxon>
        <taxon>Viridiplantae</taxon>
        <taxon>Streptophyta</taxon>
        <taxon>Embryophyta</taxon>
        <taxon>Tracheophyta</taxon>
        <taxon>Spermatophyta</taxon>
        <taxon>Magnoliopsida</taxon>
        <taxon>eudicotyledons</taxon>
        <taxon>Gunneridae</taxon>
        <taxon>Pentapetalae</taxon>
        <taxon>asterids</taxon>
        <taxon>campanulids</taxon>
        <taxon>Asterales</taxon>
        <taxon>Asteraceae</taxon>
        <taxon>Asteroideae</taxon>
        <taxon>Anthemideae</taxon>
        <taxon>Anthemidinae</taxon>
        <taxon>Tanacetum</taxon>
    </lineage>
</organism>
<reference evidence="2" key="2">
    <citation type="submission" date="2022-01" db="EMBL/GenBank/DDBJ databases">
        <authorList>
            <person name="Yamashiro T."/>
            <person name="Shiraishi A."/>
            <person name="Satake H."/>
            <person name="Nakayama K."/>
        </authorList>
    </citation>
    <scope>NUCLEOTIDE SEQUENCE</scope>
</reference>
<keyword evidence="3" id="KW-1185">Reference proteome</keyword>
<feature type="compositionally biased region" description="Basic and acidic residues" evidence="1">
    <location>
        <begin position="1"/>
        <end position="10"/>
    </location>
</feature>
<dbReference type="EMBL" id="BQNB010012889">
    <property type="protein sequence ID" value="GJT09194.1"/>
    <property type="molecule type" value="Genomic_DNA"/>
</dbReference>
<name>A0ABQ5B6Z4_9ASTR</name>
<comment type="caution">
    <text evidence="2">The sequence shown here is derived from an EMBL/GenBank/DDBJ whole genome shotgun (WGS) entry which is preliminary data.</text>
</comment>
<reference evidence="2" key="1">
    <citation type="journal article" date="2022" name="Int. J. Mol. Sci.">
        <title>Draft Genome of Tanacetum Coccineum: Genomic Comparison of Closely Related Tanacetum-Family Plants.</title>
        <authorList>
            <person name="Yamashiro T."/>
            <person name="Shiraishi A."/>
            <person name="Nakayama K."/>
            <person name="Satake H."/>
        </authorList>
    </citation>
    <scope>NUCLEOTIDE SEQUENCE</scope>
</reference>
<gene>
    <name evidence="2" type="ORF">Tco_0843656</name>
</gene>